<keyword evidence="2" id="KW-1185">Reference proteome</keyword>
<accession>A0A6A6REU8</accession>
<dbReference type="AlphaFoldDB" id="A0A6A6REU8"/>
<reference evidence="1" key="1">
    <citation type="journal article" date="2020" name="Stud. Mycol.">
        <title>101 Dothideomycetes genomes: a test case for predicting lifestyles and emergence of pathogens.</title>
        <authorList>
            <person name="Haridas S."/>
            <person name="Albert R."/>
            <person name="Binder M."/>
            <person name="Bloem J."/>
            <person name="Labutti K."/>
            <person name="Salamov A."/>
            <person name="Andreopoulos B."/>
            <person name="Baker S."/>
            <person name="Barry K."/>
            <person name="Bills G."/>
            <person name="Bluhm B."/>
            <person name="Cannon C."/>
            <person name="Castanera R."/>
            <person name="Culley D."/>
            <person name="Daum C."/>
            <person name="Ezra D."/>
            <person name="Gonzalez J."/>
            <person name="Henrissat B."/>
            <person name="Kuo A."/>
            <person name="Liang C."/>
            <person name="Lipzen A."/>
            <person name="Lutzoni F."/>
            <person name="Magnuson J."/>
            <person name="Mondo S."/>
            <person name="Nolan M."/>
            <person name="Ohm R."/>
            <person name="Pangilinan J."/>
            <person name="Park H.-J."/>
            <person name="Ramirez L."/>
            <person name="Alfaro M."/>
            <person name="Sun H."/>
            <person name="Tritt A."/>
            <person name="Yoshinaga Y."/>
            <person name="Zwiers L.-H."/>
            <person name="Turgeon B."/>
            <person name="Goodwin S."/>
            <person name="Spatafora J."/>
            <person name="Crous P."/>
            <person name="Grigoriev I."/>
        </authorList>
    </citation>
    <scope>NUCLEOTIDE SEQUENCE</scope>
    <source>
        <strain evidence="1">CBS 269.34</strain>
    </source>
</reference>
<organism evidence="1 2">
    <name type="scientific">Lophium mytilinum</name>
    <dbReference type="NCBI Taxonomy" id="390894"/>
    <lineage>
        <taxon>Eukaryota</taxon>
        <taxon>Fungi</taxon>
        <taxon>Dikarya</taxon>
        <taxon>Ascomycota</taxon>
        <taxon>Pezizomycotina</taxon>
        <taxon>Dothideomycetes</taxon>
        <taxon>Pleosporomycetidae</taxon>
        <taxon>Mytilinidiales</taxon>
        <taxon>Mytilinidiaceae</taxon>
        <taxon>Lophium</taxon>
    </lineage>
</organism>
<proteinExistence type="predicted"/>
<sequence length="120" mass="13517">MRPGCPATLQAPRFPALLPFPSALEWASFRLPSSIRNPDAWLHCHRNIFCQLPLLCAIYSFWTITAQRARSEAPLSPLILQRFGFLSSGRHFKGHSRTLNGSNYGAAEWCHGPQRAASRR</sequence>
<protein>
    <submittedName>
        <fullName evidence="1">Uncharacterized protein</fullName>
    </submittedName>
</protein>
<gene>
    <name evidence="1" type="ORF">BU16DRAFT_22929</name>
</gene>
<dbReference type="EMBL" id="MU004181">
    <property type="protein sequence ID" value="KAF2502902.1"/>
    <property type="molecule type" value="Genomic_DNA"/>
</dbReference>
<evidence type="ECO:0000313" key="1">
    <source>
        <dbReference type="EMBL" id="KAF2502902.1"/>
    </source>
</evidence>
<evidence type="ECO:0000313" key="2">
    <source>
        <dbReference type="Proteomes" id="UP000799750"/>
    </source>
</evidence>
<name>A0A6A6REU8_9PEZI</name>
<dbReference type="Proteomes" id="UP000799750">
    <property type="component" value="Unassembled WGS sequence"/>
</dbReference>